<dbReference type="InterPro" id="IPR036390">
    <property type="entry name" value="WH_DNA-bd_sf"/>
</dbReference>
<keyword evidence="3" id="KW-0804">Transcription</keyword>
<dbReference type="Proteomes" id="UP001361239">
    <property type="component" value="Unassembled WGS sequence"/>
</dbReference>
<dbReference type="EMBL" id="JBBHJZ010000005">
    <property type="protein sequence ID" value="MEJ5979156.1"/>
    <property type="molecule type" value="Genomic_DNA"/>
</dbReference>
<reference evidence="6 7" key="1">
    <citation type="submission" date="2024-03" db="EMBL/GenBank/DDBJ databases">
        <authorList>
            <person name="Jo J.-H."/>
        </authorList>
    </citation>
    <scope>NUCLEOTIDE SEQUENCE [LARGE SCALE GENOMIC DNA]</scope>
    <source>
        <strain evidence="6 7">PS1R-30</strain>
    </source>
</reference>
<dbReference type="SUPFAM" id="SSF46785">
    <property type="entry name" value="Winged helix' DNA-binding domain"/>
    <property type="match status" value="1"/>
</dbReference>
<keyword evidence="1" id="KW-0805">Transcription regulation</keyword>
<evidence type="ECO:0000313" key="6">
    <source>
        <dbReference type="EMBL" id="MEJ5979156.1"/>
    </source>
</evidence>
<dbReference type="Gene3D" id="1.10.10.10">
    <property type="entry name" value="Winged helix-like DNA-binding domain superfamily/Winged helix DNA-binding domain"/>
    <property type="match status" value="1"/>
</dbReference>
<evidence type="ECO:0000256" key="3">
    <source>
        <dbReference type="ARBA" id="ARBA00023163"/>
    </source>
</evidence>
<dbReference type="PANTHER" id="PTHR33204">
    <property type="entry name" value="TRANSCRIPTIONAL REGULATOR, MARR FAMILY"/>
    <property type="match status" value="1"/>
</dbReference>
<evidence type="ECO:0000256" key="4">
    <source>
        <dbReference type="SAM" id="MobiDB-lite"/>
    </source>
</evidence>
<evidence type="ECO:0000256" key="1">
    <source>
        <dbReference type="ARBA" id="ARBA00023015"/>
    </source>
</evidence>
<accession>A0ABU8S1D3</accession>
<dbReference type="InterPro" id="IPR002577">
    <property type="entry name" value="HTH_HxlR"/>
</dbReference>
<keyword evidence="7" id="KW-1185">Reference proteome</keyword>
<proteinExistence type="predicted"/>
<dbReference type="PANTHER" id="PTHR33204:SF18">
    <property type="entry name" value="TRANSCRIPTIONAL REGULATORY PROTEIN"/>
    <property type="match status" value="1"/>
</dbReference>
<evidence type="ECO:0000259" key="5">
    <source>
        <dbReference type="PROSITE" id="PS51118"/>
    </source>
</evidence>
<comment type="caution">
    <text evidence="6">The sequence shown here is derived from an EMBL/GenBank/DDBJ whole genome shotgun (WGS) entry which is preliminary data.</text>
</comment>
<protein>
    <submittedName>
        <fullName evidence="6">Helix-turn-helix domain-containing protein</fullName>
    </submittedName>
</protein>
<dbReference type="PROSITE" id="PS51118">
    <property type="entry name" value="HTH_HXLR"/>
    <property type="match status" value="1"/>
</dbReference>
<name>A0ABU8S1D3_9SPHN</name>
<dbReference type="RefSeq" id="WP_339589130.1">
    <property type="nucleotide sequence ID" value="NZ_JBBHJZ010000005.1"/>
</dbReference>
<evidence type="ECO:0000256" key="2">
    <source>
        <dbReference type="ARBA" id="ARBA00023125"/>
    </source>
</evidence>
<sequence length="173" mass="19485">MSALEETRIDLRCGLPAALEAIGERWSFLILRAAYNGVQHFEDFLKTLGIARNILSDRLGRLVDGGIMVREPCANDRRKIEYRLTEKGVDLLPAILALRQWGEKYGSGEPSNPVLVDTRDFRPIATITIRAHDDRYIGWSELEWQDEATLSPPLGKGRPTTSQRLTRAVPDLS</sequence>
<feature type="domain" description="HTH hxlR-type" evidence="5">
    <location>
        <begin position="13"/>
        <end position="110"/>
    </location>
</feature>
<evidence type="ECO:0000313" key="7">
    <source>
        <dbReference type="Proteomes" id="UP001361239"/>
    </source>
</evidence>
<dbReference type="Pfam" id="PF01638">
    <property type="entry name" value="HxlR"/>
    <property type="match status" value="1"/>
</dbReference>
<gene>
    <name evidence="6" type="ORF">WG901_21060</name>
</gene>
<organism evidence="6 7">
    <name type="scientific">Novosphingobium anseongense</name>
    <dbReference type="NCBI Taxonomy" id="3133436"/>
    <lineage>
        <taxon>Bacteria</taxon>
        <taxon>Pseudomonadati</taxon>
        <taxon>Pseudomonadota</taxon>
        <taxon>Alphaproteobacteria</taxon>
        <taxon>Sphingomonadales</taxon>
        <taxon>Sphingomonadaceae</taxon>
        <taxon>Novosphingobium</taxon>
    </lineage>
</organism>
<keyword evidence="2" id="KW-0238">DNA-binding</keyword>
<feature type="region of interest" description="Disordered" evidence="4">
    <location>
        <begin position="150"/>
        <end position="173"/>
    </location>
</feature>
<dbReference type="InterPro" id="IPR036388">
    <property type="entry name" value="WH-like_DNA-bd_sf"/>
</dbReference>